<sequence length="148" mass="17267">MKDSQVPIIVEQIYNASVEEVWNALTHIEEMRKWYFNNIPDFKAEVGFRTQFDVVSGDRTFRHQWEITEVDEPHKIVYKWTFDGIPGASWSNFELFDENGQTKLRLTTTGLESLPSDIPEFTNESCTAGWNYFLGGNLRDYLENDSKS</sequence>
<comment type="similarity">
    <text evidence="1">Belongs to the AHA1 family.</text>
</comment>
<name>A0A434AXB1_9BACT</name>
<dbReference type="OrthoDB" id="2355173at2"/>
<feature type="domain" description="Activator of Hsp90 ATPase homologue 1/2-like C-terminal" evidence="2">
    <location>
        <begin position="15"/>
        <end position="143"/>
    </location>
</feature>
<keyword evidence="4" id="KW-1185">Reference proteome</keyword>
<dbReference type="InterPro" id="IPR013538">
    <property type="entry name" value="ASHA1/2-like_C"/>
</dbReference>
<protein>
    <submittedName>
        <fullName evidence="3">SRPBCC domain-containing protein</fullName>
    </submittedName>
</protein>
<dbReference type="CDD" id="cd07814">
    <property type="entry name" value="SRPBCC_CalC_Aha1-like"/>
    <property type="match status" value="1"/>
</dbReference>
<dbReference type="SUPFAM" id="SSF55961">
    <property type="entry name" value="Bet v1-like"/>
    <property type="match status" value="1"/>
</dbReference>
<dbReference type="Proteomes" id="UP000282985">
    <property type="component" value="Unassembled WGS sequence"/>
</dbReference>
<proteinExistence type="inferred from homology"/>
<organism evidence="3 4">
    <name type="scientific">Ancylomarina longa</name>
    <dbReference type="NCBI Taxonomy" id="2487017"/>
    <lineage>
        <taxon>Bacteria</taxon>
        <taxon>Pseudomonadati</taxon>
        <taxon>Bacteroidota</taxon>
        <taxon>Bacteroidia</taxon>
        <taxon>Marinilabiliales</taxon>
        <taxon>Marinifilaceae</taxon>
        <taxon>Ancylomarina</taxon>
    </lineage>
</organism>
<dbReference type="EMBL" id="RJJX01000005">
    <property type="protein sequence ID" value="RUT79039.1"/>
    <property type="molecule type" value="Genomic_DNA"/>
</dbReference>
<dbReference type="Pfam" id="PF08327">
    <property type="entry name" value="AHSA1"/>
    <property type="match status" value="1"/>
</dbReference>
<evidence type="ECO:0000313" key="3">
    <source>
        <dbReference type="EMBL" id="RUT79039.1"/>
    </source>
</evidence>
<reference evidence="3 4" key="1">
    <citation type="submission" date="2018-11" db="EMBL/GenBank/DDBJ databases">
        <title>Parancylomarina longa gen. nov., sp. nov., isolated from sediments of southern Okinawa.</title>
        <authorList>
            <person name="Fu T."/>
        </authorList>
    </citation>
    <scope>NUCLEOTIDE SEQUENCE [LARGE SCALE GENOMIC DNA]</scope>
    <source>
        <strain evidence="3 4">T3-2 S1-C</strain>
    </source>
</reference>
<dbReference type="AlphaFoldDB" id="A0A434AXB1"/>
<evidence type="ECO:0000313" key="4">
    <source>
        <dbReference type="Proteomes" id="UP000282985"/>
    </source>
</evidence>
<gene>
    <name evidence="3" type="ORF">DLK05_06055</name>
</gene>
<evidence type="ECO:0000259" key="2">
    <source>
        <dbReference type="Pfam" id="PF08327"/>
    </source>
</evidence>
<dbReference type="InterPro" id="IPR023393">
    <property type="entry name" value="START-like_dom_sf"/>
</dbReference>
<comment type="caution">
    <text evidence="3">The sequence shown here is derived from an EMBL/GenBank/DDBJ whole genome shotgun (WGS) entry which is preliminary data.</text>
</comment>
<dbReference type="RefSeq" id="WP_127343090.1">
    <property type="nucleotide sequence ID" value="NZ_RJJX01000005.1"/>
</dbReference>
<dbReference type="Gene3D" id="3.30.530.20">
    <property type="match status" value="1"/>
</dbReference>
<accession>A0A434AXB1</accession>
<evidence type="ECO:0000256" key="1">
    <source>
        <dbReference type="ARBA" id="ARBA00006817"/>
    </source>
</evidence>